<name>A0A2G5UXA7_9PELO</name>
<sequence length="129" mass="15035">MRSLCVLILVIFVKFSIEFSDFRLPTNNILCSILQNTKCEWKQNWKNAEGVKRKLDAGPSGVQYFYFCKGERTENCGVWVDEENKQIENYDSNDRLNGDVFVVEKMGIPVLGIYAKFPEEKEDKRLIIE</sequence>
<dbReference type="AlphaFoldDB" id="A0A2G5UXA7"/>
<evidence type="ECO:0000256" key="1">
    <source>
        <dbReference type="SAM" id="SignalP"/>
    </source>
</evidence>
<dbReference type="EMBL" id="PDUG01000002">
    <property type="protein sequence ID" value="PIC44128.1"/>
    <property type="molecule type" value="Genomic_DNA"/>
</dbReference>
<dbReference type="PANTHER" id="PTHR35182">
    <property type="entry name" value="PROTEIN CBG13762"/>
    <property type="match status" value="1"/>
</dbReference>
<comment type="caution">
    <text evidence="2">The sequence shown here is derived from an EMBL/GenBank/DDBJ whole genome shotgun (WGS) entry which is preliminary data.</text>
</comment>
<organism evidence="2 3">
    <name type="scientific">Caenorhabditis nigoni</name>
    <dbReference type="NCBI Taxonomy" id="1611254"/>
    <lineage>
        <taxon>Eukaryota</taxon>
        <taxon>Metazoa</taxon>
        <taxon>Ecdysozoa</taxon>
        <taxon>Nematoda</taxon>
        <taxon>Chromadorea</taxon>
        <taxon>Rhabditida</taxon>
        <taxon>Rhabditina</taxon>
        <taxon>Rhabditomorpha</taxon>
        <taxon>Rhabditoidea</taxon>
        <taxon>Rhabditidae</taxon>
        <taxon>Peloderinae</taxon>
        <taxon>Caenorhabditis</taxon>
    </lineage>
</organism>
<dbReference type="OrthoDB" id="5814786at2759"/>
<evidence type="ECO:0000313" key="2">
    <source>
        <dbReference type="EMBL" id="PIC44128.1"/>
    </source>
</evidence>
<feature type="signal peptide" evidence="1">
    <location>
        <begin position="1"/>
        <end position="18"/>
    </location>
</feature>
<dbReference type="PANTHER" id="PTHR35182:SF2">
    <property type="entry name" value="CONSERVED DOMAIN PROTEIN-RELATED"/>
    <property type="match status" value="1"/>
</dbReference>
<evidence type="ECO:0000313" key="3">
    <source>
        <dbReference type="Proteomes" id="UP000230233"/>
    </source>
</evidence>
<accession>A0A2G5UXA7</accession>
<reference evidence="3" key="1">
    <citation type="submission" date="2017-10" db="EMBL/GenBank/DDBJ databases">
        <title>Rapid genome shrinkage in a self-fertile nematode reveals novel sperm competition proteins.</title>
        <authorList>
            <person name="Yin D."/>
            <person name="Schwarz E.M."/>
            <person name="Thomas C.G."/>
            <person name="Felde R.L."/>
            <person name="Korf I.F."/>
            <person name="Cutter A.D."/>
            <person name="Schartner C.M."/>
            <person name="Ralston E.J."/>
            <person name="Meyer B.J."/>
            <person name="Haag E.S."/>
        </authorList>
    </citation>
    <scope>NUCLEOTIDE SEQUENCE [LARGE SCALE GENOMIC DNA]</scope>
    <source>
        <strain evidence="3">JU1422</strain>
    </source>
</reference>
<keyword evidence="1" id="KW-0732">Signal</keyword>
<feature type="chain" id="PRO_5013774703" evidence="1">
    <location>
        <begin position="19"/>
        <end position="129"/>
    </location>
</feature>
<keyword evidence="3" id="KW-1185">Reference proteome</keyword>
<proteinExistence type="predicted"/>
<gene>
    <name evidence="2" type="primary">Cni-F27E5.7</name>
    <name evidence="2" type="synonym">Cnig_chr_II.g4604</name>
    <name evidence="2" type="ORF">B9Z55_004604</name>
</gene>
<protein>
    <submittedName>
        <fullName evidence="2">Uncharacterized protein</fullName>
    </submittedName>
</protein>
<dbReference type="Proteomes" id="UP000230233">
    <property type="component" value="Chromosome II"/>
</dbReference>